<reference evidence="2" key="2">
    <citation type="submission" date="2019-10" db="EMBL/GenBank/DDBJ databases">
        <title>A de novo genome assembly of a pear dwarfing rootstock.</title>
        <authorList>
            <person name="Wang F."/>
            <person name="Wang J."/>
            <person name="Li S."/>
            <person name="Zhang Y."/>
            <person name="Fang M."/>
            <person name="Ma L."/>
            <person name="Zhao Y."/>
            <person name="Jiang S."/>
        </authorList>
    </citation>
    <scope>NUCLEOTIDE SEQUENCE [LARGE SCALE GENOMIC DNA]</scope>
</reference>
<evidence type="ECO:0000313" key="1">
    <source>
        <dbReference type="EMBL" id="KAB2594831.1"/>
    </source>
</evidence>
<keyword evidence="2" id="KW-1185">Reference proteome</keyword>
<organism evidence="1 2">
    <name type="scientific">Pyrus ussuriensis x Pyrus communis</name>
    <dbReference type="NCBI Taxonomy" id="2448454"/>
    <lineage>
        <taxon>Eukaryota</taxon>
        <taxon>Viridiplantae</taxon>
        <taxon>Streptophyta</taxon>
        <taxon>Embryophyta</taxon>
        <taxon>Tracheophyta</taxon>
        <taxon>Spermatophyta</taxon>
        <taxon>Magnoliopsida</taxon>
        <taxon>eudicotyledons</taxon>
        <taxon>Gunneridae</taxon>
        <taxon>Pentapetalae</taxon>
        <taxon>rosids</taxon>
        <taxon>fabids</taxon>
        <taxon>Rosales</taxon>
        <taxon>Rosaceae</taxon>
        <taxon>Amygdaloideae</taxon>
        <taxon>Maleae</taxon>
        <taxon>Pyrus</taxon>
    </lineage>
</organism>
<reference evidence="1 2" key="1">
    <citation type="submission" date="2019-09" db="EMBL/GenBank/DDBJ databases">
        <authorList>
            <person name="Ou C."/>
        </authorList>
    </citation>
    <scope>NUCLEOTIDE SEQUENCE [LARGE SCALE GENOMIC DNA]</scope>
    <source>
        <strain evidence="1">S2</strain>
        <tissue evidence="1">Leaf</tissue>
    </source>
</reference>
<comment type="caution">
    <text evidence="1">The sequence shown here is derived from an EMBL/GenBank/DDBJ whole genome shotgun (WGS) entry which is preliminary data.</text>
</comment>
<accession>A0A5N5EXV3</accession>
<name>A0A5N5EXV3_9ROSA</name>
<proteinExistence type="predicted"/>
<gene>
    <name evidence="1" type="ORF">D8674_030281</name>
</gene>
<dbReference type="AlphaFoldDB" id="A0A5N5EXV3"/>
<reference evidence="1 2" key="3">
    <citation type="submission" date="2019-11" db="EMBL/GenBank/DDBJ databases">
        <title>A de novo genome assembly of a pear dwarfing rootstock.</title>
        <authorList>
            <person name="Wang F."/>
            <person name="Wang J."/>
            <person name="Li S."/>
            <person name="Zhang Y."/>
            <person name="Fang M."/>
            <person name="Ma L."/>
            <person name="Zhao Y."/>
            <person name="Jiang S."/>
        </authorList>
    </citation>
    <scope>NUCLEOTIDE SEQUENCE [LARGE SCALE GENOMIC DNA]</scope>
    <source>
        <strain evidence="1">S2</strain>
        <tissue evidence="1">Leaf</tissue>
    </source>
</reference>
<keyword evidence="1" id="KW-0808">Transferase</keyword>
<dbReference type="GO" id="GO:0016301">
    <property type="term" value="F:kinase activity"/>
    <property type="evidence" value="ECO:0007669"/>
    <property type="project" value="UniProtKB-KW"/>
</dbReference>
<evidence type="ECO:0000313" key="2">
    <source>
        <dbReference type="Proteomes" id="UP000327157"/>
    </source>
</evidence>
<dbReference type="EMBL" id="SMOL01000781">
    <property type="protein sequence ID" value="KAB2594831.1"/>
    <property type="molecule type" value="Genomic_DNA"/>
</dbReference>
<protein>
    <submittedName>
        <fullName evidence="1">Choline kinase 2</fullName>
    </submittedName>
</protein>
<sequence length="161" mass="17489">MLFAQNLSLLKANGPNSSANSPVLESQNITNKTTTLHSRFNSTAIPFLPETARRRGSPALITHIPSPLLVLFLSSASPGPAVRFSFLSRIRVGIPFPPIPAIVLCLATGNWWERKGTGLLRSLDRNGVLIMPPFYLSAYLLADYCNGVRNFVIISNLTAIG</sequence>
<keyword evidence="1" id="KW-0418">Kinase</keyword>
<dbReference type="Proteomes" id="UP000327157">
    <property type="component" value="Chromosome 7"/>
</dbReference>